<sequence length="139" mass="15828">MLNFKVPTTLNIIITTISLHTLKLKREKEKKSMHLLFLLVSFAETQIQSLTNVLIFLFINKCTVKVLQGVLLLSKPMELCCLEGPEGGMGIALGKKPRKYPGFFMASGFTWNACMSLEPWQHEDSSIRKRTTRIETLVR</sequence>
<name>A0ACB7VBZ7_DIOAL</name>
<reference evidence="2" key="1">
    <citation type="journal article" date="2022" name="Nat. Commun.">
        <title>Chromosome evolution and the genetic basis of agronomically important traits in greater yam.</title>
        <authorList>
            <person name="Bredeson J.V."/>
            <person name="Lyons J.B."/>
            <person name="Oniyinde I.O."/>
            <person name="Okereke N.R."/>
            <person name="Kolade O."/>
            <person name="Nnabue I."/>
            <person name="Nwadili C.O."/>
            <person name="Hribova E."/>
            <person name="Parker M."/>
            <person name="Nwogha J."/>
            <person name="Shu S."/>
            <person name="Carlson J."/>
            <person name="Kariba R."/>
            <person name="Muthemba S."/>
            <person name="Knop K."/>
            <person name="Barton G.J."/>
            <person name="Sherwood A.V."/>
            <person name="Lopez-Montes A."/>
            <person name="Asiedu R."/>
            <person name="Jamnadass R."/>
            <person name="Muchugi A."/>
            <person name="Goodstein D."/>
            <person name="Egesi C.N."/>
            <person name="Featherston J."/>
            <person name="Asfaw A."/>
            <person name="Simpson G.G."/>
            <person name="Dolezel J."/>
            <person name="Hendre P.S."/>
            <person name="Van Deynze A."/>
            <person name="Kumar P.L."/>
            <person name="Obidiegwu J.E."/>
            <person name="Bhattacharjee R."/>
            <person name="Rokhsar D.S."/>
        </authorList>
    </citation>
    <scope>NUCLEOTIDE SEQUENCE [LARGE SCALE GENOMIC DNA]</scope>
    <source>
        <strain evidence="2">cv. TDa95/00328</strain>
    </source>
</reference>
<comment type="caution">
    <text evidence="1">The sequence shown here is derived from an EMBL/GenBank/DDBJ whole genome shotgun (WGS) entry which is preliminary data.</text>
</comment>
<accession>A0ACB7VBZ7</accession>
<keyword evidence="2" id="KW-1185">Reference proteome</keyword>
<gene>
    <name evidence="1" type="ORF">IHE45_10G084200</name>
</gene>
<protein>
    <submittedName>
        <fullName evidence="1">Uncharacterized protein</fullName>
    </submittedName>
</protein>
<dbReference type="EMBL" id="CM037020">
    <property type="protein sequence ID" value="KAH7671298.1"/>
    <property type="molecule type" value="Genomic_DNA"/>
</dbReference>
<proteinExistence type="predicted"/>
<evidence type="ECO:0000313" key="2">
    <source>
        <dbReference type="Proteomes" id="UP000827976"/>
    </source>
</evidence>
<organism evidence="1 2">
    <name type="scientific">Dioscorea alata</name>
    <name type="common">Purple yam</name>
    <dbReference type="NCBI Taxonomy" id="55571"/>
    <lineage>
        <taxon>Eukaryota</taxon>
        <taxon>Viridiplantae</taxon>
        <taxon>Streptophyta</taxon>
        <taxon>Embryophyta</taxon>
        <taxon>Tracheophyta</taxon>
        <taxon>Spermatophyta</taxon>
        <taxon>Magnoliopsida</taxon>
        <taxon>Liliopsida</taxon>
        <taxon>Dioscoreales</taxon>
        <taxon>Dioscoreaceae</taxon>
        <taxon>Dioscorea</taxon>
    </lineage>
</organism>
<evidence type="ECO:0000313" key="1">
    <source>
        <dbReference type="EMBL" id="KAH7671298.1"/>
    </source>
</evidence>
<dbReference type="Proteomes" id="UP000827976">
    <property type="component" value="Chromosome 10"/>
</dbReference>